<gene>
    <name evidence="1" type="ORF">E2C01_017912</name>
</gene>
<protein>
    <submittedName>
        <fullName evidence="1">Uncharacterized protein</fullName>
    </submittedName>
</protein>
<reference evidence="1 2" key="1">
    <citation type="submission" date="2019-05" db="EMBL/GenBank/DDBJ databases">
        <title>Another draft genome of Portunus trituberculatus and its Hox gene families provides insights of decapod evolution.</title>
        <authorList>
            <person name="Jeong J.-H."/>
            <person name="Song I."/>
            <person name="Kim S."/>
            <person name="Choi T."/>
            <person name="Kim D."/>
            <person name="Ryu S."/>
            <person name="Kim W."/>
        </authorList>
    </citation>
    <scope>NUCLEOTIDE SEQUENCE [LARGE SCALE GENOMIC DNA]</scope>
    <source>
        <tissue evidence="1">Muscle</tissue>
    </source>
</reference>
<evidence type="ECO:0000313" key="2">
    <source>
        <dbReference type="Proteomes" id="UP000324222"/>
    </source>
</evidence>
<proteinExistence type="predicted"/>
<accession>A0A5B7DTQ7</accession>
<dbReference type="EMBL" id="VSRR010001379">
    <property type="protein sequence ID" value="MPC24818.1"/>
    <property type="molecule type" value="Genomic_DNA"/>
</dbReference>
<organism evidence="1 2">
    <name type="scientific">Portunus trituberculatus</name>
    <name type="common">Swimming crab</name>
    <name type="synonym">Neptunus trituberculatus</name>
    <dbReference type="NCBI Taxonomy" id="210409"/>
    <lineage>
        <taxon>Eukaryota</taxon>
        <taxon>Metazoa</taxon>
        <taxon>Ecdysozoa</taxon>
        <taxon>Arthropoda</taxon>
        <taxon>Crustacea</taxon>
        <taxon>Multicrustacea</taxon>
        <taxon>Malacostraca</taxon>
        <taxon>Eumalacostraca</taxon>
        <taxon>Eucarida</taxon>
        <taxon>Decapoda</taxon>
        <taxon>Pleocyemata</taxon>
        <taxon>Brachyura</taxon>
        <taxon>Eubrachyura</taxon>
        <taxon>Portunoidea</taxon>
        <taxon>Portunidae</taxon>
        <taxon>Portuninae</taxon>
        <taxon>Portunus</taxon>
    </lineage>
</organism>
<name>A0A5B7DTQ7_PORTR</name>
<evidence type="ECO:0000313" key="1">
    <source>
        <dbReference type="EMBL" id="MPC24818.1"/>
    </source>
</evidence>
<sequence length="41" mass="4455">MKQKTFDSTLSNKTITNKALVKLAVEGVRKTGRDAAECLTS</sequence>
<dbReference type="AlphaFoldDB" id="A0A5B7DTQ7"/>
<dbReference type="Proteomes" id="UP000324222">
    <property type="component" value="Unassembled WGS sequence"/>
</dbReference>
<comment type="caution">
    <text evidence="1">The sequence shown here is derived from an EMBL/GenBank/DDBJ whole genome shotgun (WGS) entry which is preliminary data.</text>
</comment>
<keyword evidence="2" id="KW-1185">Reference proteome</keyword>